<dbReference type="AlphaFoldDB" id="A0A6P3DQE7"/>
<feature type="region of interest" description="Disordered" evidence="8">
    <location>
        <begin position="485"/>
        <end position="506"/>
    </location>
</feature>
<feature type="region of interest" description="Disordered" evidence="8">
    <location>
        <begin position="50"/>
        <end position="82"/>
    </location>
</feature>
<dbReference type="InterPro" id="IPR030378">
    <property type="entry name" value="G_CP_dom"/>
</dbReference>
<evidence type="ECO:0000313" key="11">
    <source>
        <dbReference type="RefSeq" id="XP_003485602.1"/>
    </source>
</evidence>
<dbReference type="OMA" id="RTQGFNH"/>
<dbReference type="PRINTS" id="PR00326">
    <property type="entry name" value="GTP1OBG"/>
</dbReference>
<dbReference type="InterPro" id="IPR012971">
    <property type="entry name" value="NOG2_N_dom"/>
</dbReference>
<feature type="domain" description="CP-type G" evidence="9">
    <location>
        <begin position="215"/>
        <end position="376"/>
    </location>
</feature>
<dbReference type="CTD" id="36989"/>
<evidence type="ECO:0000256" key="7">
    <source>
        <dbReference type="RuleBase" id="RU364023"/>
    </source>
</evidence>
<keyword evidence="3 7" id="KW-0342">GTP-binding</keyword>
<dbReference type="Gene3D" id="3.40.50.300">
    <property type="entry name" value="P-loop containing nucleotide triphosphate hydrolases"/>
    <property type="match status" value="1"/>
</dbReference>
<dbReference type="Proteomes" id="UP000515180">
    <property type="component" value="Unplaced"/>
</dbReference>
<feature type="compositionally biased region" description="Basic residues" evidence="8">
    <location>
        <begin position="53"/>
        <end position="62"/>
    </location>
</feature>
<evidence type="ECO:0000313" key="10">
    <source>
        <dbReference type="Proteomes" id="UP000515180"/>
    </source>
</evidence>
<feature type="compositionally biased region" description="Low complexity" evidence="8">
    <location>
        <begin position="645"/>
        <end position="658"/>
    </location>
</feature>
<dbReference type="OrthoDB" id="444945at2759"/>
<comment type="similarity">
    <text evidence="7">Belongs to the TRAFAC class YlqF/YawG GTPase family. NOG2 subfamily.</text>
</comment>
<evidence type="ECO:0000256" key="4">
    <source>
        <dbReference type="ARBA" id="ARBA00023242"/>
    </source>
</evidence>
<name>A0A6P3DQE7_BOMIM</name>
<dbReference type="FunFam" id="3.40.50.300:FF:000559">
    <property type="entry name" value="Nuclear/nucleolar GTPase 2"/>
    <property type="match status" value="1"/>
</dbReference>
<comment type="function">
    <text evidence="5">GTPase that associates with pre-60S ribosomal subunits in the nucleolus and is required for their nuclear export and maturation. May promote cell proliferation possibly by increasing p53/TP53 protein levels, and consequently those of its downstream product CDKN1A/p21, and decreasing RPL23A protein levels.</text>
</comment>
<reference evidence="11" key="1">
    <citation type="submission" date="2025-08" db="UniProtKB">
        <authorList>
            <consortium name="RefSeq"/>
        </authorList>
    </citation>
    <scope>IDENTIFICATION</scope>
</reference>
<organism evidence="10 11">
    <name type="scientific">Bombus impatiens</name>
    <name type="common">Bumblebee</name>
    <dbReference type="NCBI Taxonomy" id="132113"/>
    <lineage>
        <taxon>Eukaryota</taxon>
        <taxon>Metazoa</taxon>
        <taxon>Ecdysozoa</taxon>
        <taxon>Arthropoda</taxon>
        <taxon>Hexapoda</taxon>
        <taxon>Insecta</taxon>
        <taxon>Pterygota</taxon>
        <taxon>Neoptera</taxon>
        <taxon>Endopterygota</taxon>
        <taxon>Hymenoptera</taxon>
        <taxon>Apocrita</taxon>
        <taxon>Aculeata</taxon>
        <taxon>Apoidea</taxon>
        <taxon>Anthophila</taxon>
        <taxon>Apidae</taxon>
        <taxon>Bombus</taxon>
        <taxon>Pyrobombus</taxon>
    </lineage>
</organism>
<dbReference type="Pfam" id="PF08153">
    <property type="entry name" value="NGP1NT"/>
    <property type="match status" value="1"/>
</dbReference>
<keyword evidence="10" id="KW-1185">Reference proteome</keyword>
<dbReference type="CDD" id="cd01858">
    <property type="entry name" value="NGP_1"/>
    <property type="match status" value="1"/>
</dbReference>
<dbReference type="PANTHER" id="PTHR11089:SF9">
    <property type="entry name" value="NUCLEOLAR GTP-BINDING PROTEIN 2"/>
    <property type="match status" value="1"/>
</dbReference>
<dbReference type="GeneID" id="100745565"/>
<dbReference type="PANTHER" id="PTHR11089">
    <property type="entry name" value="GTP-BINDING PROTEIN-RELATED"/>
    <property type="match status" value="1"/>
</dbReference>
<feature type="region of interest" description="Disordered" evidence="8">
    <location>
        <begin position="1"/>
        <end position="38"/>
    </location>
</feature>
<dbReference type="GO" id="GO:0005730">
    <property type="term" value="C:nucleolus"/>
    <property type="evidence" value="ECO:0007669"/>
    <property type="project" value="UniProtKB-SubCell"/>
</dbReference>
<sequence>MAKSHVTNKAPRKEGFKRSGHSMNPERPTEGLKGVAKVRTKATIKRLQMYRNQKPKRDRKGHIISPAPFQGWKPSGTMSRVEPSQRWFGNSRVISQNALQKFQSELGKAMKDPYNVIMKSTQLPITLLQQKAANARVHLLDTESFESVFGPKKVRKRPNLSLSSYDELQKLAEEKQETYNLEKDSKDVDLVRPDTGIKEAQRDWVMSAGQSKRIWNELYKVIDSSDVILQVLDARDPLGTRSPPIEKYLRTEKPHKHLMFILNKVDLVPTWVTQRWVAILSAEYPTVAFHASMTHPFGKGSLINLLRQFAKLHIDKKQISVGFIGYPNTGKSSIINTLRSKKVCSVAPIAGETKVWQYITLMRRIYLIDCPGVVYPSAETDTEKVLKGVVRVELVQNPEDYISEVLLRVKEDYIRKTYKIMEWDDHIDFLEKFARRSGKLLKKGEPDITIVSRMVLNDWQRGKLPFYVPPPDFEEPLTKTTNEIPVENNNSEKENVDMDKTEDTSNKDLPKLQLSVIQDFRKIRVGLPYSGDDVKNDLYIEPNASNENDLTEETDSVVSDLNNDNINETQNDENIQSGETSVGNEEIVESNQNLKNGNETELNEENSDDEIHLPLEKDTLLQSVYDEVEKEYDSSDTEMLNTNTSSSGVFKVSSASSKMESPIEKEKKLTSKQRRAMERASKRKKVGSNFYEVTNVKNRNRNRKIPKVKRK</sequence>
<keyword evidence="2 7" id="KW-0547">Nucleotide-binding</keyword>
<evidence type="ECO:0000256" key="3">
    <source>
        <dbReference type="ARBA" id="ARBA00023134"/>
    </source>
</evidence>
<keyword evidence="4 7" id="KW-0539">Nucleus</keyword>
<evidence type="ECO:0000256" key="1">
    <source>
        <dbReference type="ARBA" id="ARBA00004604"/>
    </source>
</evidence>
<dbReference type="FunFam" id="1.10.1580.10:FF:000001">
    <property type="entry name" value="Nucleolar GTP-binding protein 2"/>
    <property type="match status" value="1"/>
</dbReference>
<dbReference type="Pfam" id="PF01926">
    <property type="entry name" value="MMR_HSR1"/>
    <property type="match status" value="1"/>
</dbReference>
<proteinExistence type="inferred from homology"/>
<dbReference type="PROSITE" id="PS51721">
    <property type="entry name" value="G_CP"/>
    <property type="match status" value="1"/>
</dbReference>
<dbReference type="InterPro" id="IPR024929">
    <property type="entry name" value="GNL2_CP_dom"/>
</dbReference>
<protein>
    <recommendedName>
        <fullName evidence="7">Nucleolar GTP-binding protein 2</fullName>
    </recommendedName>
</protein>
<dbReference type="Gene3D" id="1.10.1580.10">
    <property type="match status" value="1"/>
</dbReference>
<dbReference type="RefSeq" id="XP_003485602.1">
    <property type="nucleotide sequence ID" value="XM_003485554.4"/>
</dbReference>
<dbReference type="SUPFAM" id="SSF52540">
    <property type="entry name" value="P-loop containing nucleoside triphosphate hydrolases"/>
    <property type="match status" value="1"/>
</dbReference>
<dbReference type="KEGG" id="bim:100745565"/>
<feature type="region of interest" description="Disordered" evidence="8">
    <location>
        <begin position="632"/>
        <end position="690"/>
    </location>
</feature>
<dbReference type="InterPro" id="IPR050755">
    <property type="entry name" value="TRAFAC_YlqF/YawG_RiboMat"/>
</dbReference>
<feature type="compositionally biased region" description="Basic and acidic residues" evidence="8">
    <location>
        <begin position="490"/>
        <end position="506"/>
    </location>
</feature>
<evidence type="ECO:0000256" key="8">
    <source>
        <dbReference type="SAM" id="MobiDB-lite"/>
    </source>
</evidence>
<dbReference type="GO" id="GO:0005525">
    <property type="term" value="F:GTP binding"/>
    <property type="evidence" value="ECO:0007669"/>
    <property type="project" value="UniProtKB-KW"/>
</dbReference>
<dbReference type="InterPro" id="IPR006073">
    <property type="entry name" value="GTP-bd"/>
</dbReference>
<evidence type="ECO:0000256" key="5">
    <source>
        <dbReference type="ARBA" id="ARBA00054763"/>
    </source>
</evidence>
<evidence type="ECO:0000256" key="2">
    <source>
        <dbReference type="ARBA" id="ARBA00022741"/>
    </source>
</evidence>
<feature type="compositionally biased region" description="Basic and acidic residues" evidence="8">
    <location>
        <begin position="661"/>
        <end position="680"/>
    </location>
</feature>
<gene>
    <name evidence="11" type="primary">LOC100745565</name>
</gene>
<evidence type="ECO:0000259" key="9">
    <source>
        <dbReference type="PROSITE" id="PS51721"/>
    </source>
</evidence>
<dbReference type="InterPro" id="IPR023179">
    <property type="entry name" value="GTP-bd_ortho_bundle_sf"/>
</dbReference>
<accession>A0A6P3DQE7</accession>
<dbReference type="InterPro" id="IPR027417">
    <property type="entry name" value="P-loop_NTPase"/>
</dbReference>
<comment type="subunit">
    <text evidence="6">Interacts with LYAR and RPL23A. Interacts with the nuclear importin-beta receptor and, at a lower extent, with importin-alpha.</text>
</comment>
<comment type="subcellular location">
    <subcellularLocation>
        <location evidence="1 7">Nucleus</location>
        <location evidence="1 7">Nucleolus</location>
    </subcellularLocation>
</comment>
<evidence type="ECO:0000256" key="6">
    <source>
        <dbReference type="ARBA" id="ARBA00065814"/>
    </source>
</evidence>